<evidence type="ECO:0000256" key="1">
    <source>
        <dbReference type="ARBA" id="ARBA00007637"/>
    </source>
</evidence>
<sequence length="287" mass="33356">MVKVLVTGATGFIGNHIVAELLRRNVKVIATSRNIEKAKKFEWFSQVTYVPCTLPIDERTNYYEYFHRPSHIIHLAWEGLPNYLDVFHFERNLYHNYFFLKNLIINGLKDVSVIGTCLEYGLVNGCLSEQMPTNPHTAYGLAKDTLRRFLELMHKQYDFNFKWIRLFYTYGKGQSEKSLLAQLDKALENGERTFNMSGGEQIRDYLPVEKVAEYIVEISLQQAMQGIFNCCSGNPISIRKLVENYLTSKGKKIALNLGYFSYLTYEPFAFWGDNTKLKSVIKNDDYR</sequence>
<dbReference type="RefSeq" id="WP_091545334.1">
    <property type="nucleotide sequence ID" value="NZ_FONY01000019.1"/>
</dbReference>
<proteinExistence type="inferred from homology"/>
<dbReference type="PANTHER" id="PTHR43000">
    <property type="entry name" value="DTDP-D-GLUCOSE 4,6-DEHYDRATASE-RELATED"/>
    <property type="match status" value="1"/>
</dbReference>
<dbReference type="OrthoDB" id="9803010at2"/>
<evidence type="ECO:0000259" key="2">
    <source>
        <dbReference type="Pfam" id="PF01370"/>
    </source>
</evidence>
<dbReference type="EMBL" id="FONY01000019">
    <property type="protein sequence ID" value="SFF18177.1"/>
    <property type="molecule type" value="Genomic_DNA"/>
</dbReference>
<reference evidence="3 4" key="1">
    <citation type="submission" date="2016-10" db="EMBL/GenBank/DDBJ databases">
        <authorList>
            <person name="de Groot N.N."/>
        </authorList>
    </citation>
    <scope>NUCLEOTIDE SEQUENCE [LARGE SCALE GENOMIC DNA]</scope>
    <source>
        <strain>GEY</strain>
        <strain evidence="4">DSM 9560</strain>
    </source>
</reference>
<dbReference type="STRING" id="1003.SAMN04488541_101917"/>
<organism evidence="3 4">
    <name type="scientific">Thermoflexibacter ruber</name>
    <dbReference type="NCBI Taxonomy" id="1003"/>
    <lineage>
        <taxon>Bacteria</taxon>
        <taxon>Pseudomonadati</taxon>
        <taxon>Bacteroidota</taxon>
        <taxon>Cytophagia</taxon>
        <taxon>Cytophagales</taxon>
        <taxon>Thermoflexibacteraceae</taxon>
        <taxon>Thermoflexibacter</taxon>
    </lineage>
</organism>
<dbReference type="Gene3D" id="3.40.50.720">
    <property type="entry name" value="NAD(P)-binding Rossmann-like Domain"/>
    <property type="match status" value="1"/>
</dbReference>
<comment type="similarity">
    <text evidence="1">Belongs to the NAD(P)-dependent epimerase/dehydratase family.</text>
</comment>
<dbReference type="Pfam" id="PF01370">
    <property type="entry name" value="Epimerase"/>
    <property type="match status" value="1"/>
</dbReference>
<dbReference type="Proteomes" id="UP000199513">
    <property type="component" value="Unassembled WGS sequence"/>
</dbReference>
<keyword evidence="4" id="KW-1185">Reference proteome</keyword>
<protein>
    <submittedName>
        <fullName evidence="3">dTDP-6-deoxy-L-talose 4-dehydrogenase (NAD+)</fullName>
    </submittedName>
</protein>
<dbReference type="SUPFAM" id="SSF51735">
    <property type="entry name" value="NAD(P)-binding Rossmann-fold domains"/>
    <property type="match status" value="1"/>
</dbReference>
<dbReference type="AlphaFoldDB" id="A0A1I2GMX3"/>
<feature type="domain" description="NAD-dependent epimerase/dehydratase" evidence="2">
    <location>
        <begin position="4"/>
        <end position="230"/>
    </location>
</feature>
<dbReference type="InterPro" id="IPR001509">
    <property type="entry name" value="Epimerase_deHydtase"/>
</dbReference>
<evidence type="ECO:0000313" key="4">
    <source>
        <dbReference type="Proteomes" id="UP000199513"/>
    </source>
</evidence>
<evidence type="ECO:0000313" key="3">
    <source>
        <dbReference type="EMBL" id="SFF18177.1"/>
    </source>
</evidence>
<dbReference type="InterPro" id="IPR036291">
    <property type="entry name" value="NAD(P)-bd_dom_sf"/>
</dbReference>
<gene>
    <name evidence="3" type="ORF">SAMN04488541_101917</name>
</gene>
<name>A0A1I2GMX3_9BACT</name>
<accession>A0A1I2GMX3</accession>